<dbReference type="RefSeq" id="WP_207090068.1">
    <property type="nucleotide sequence ID" value="NZ_JAFLQW010000569.1"/>
</dbReference>
<keyword evidence="1" id="KW-0472">Membrane</keyword>
<organism evidence="2 3">
    <name type="scientific">Phormidium pseudopriestleyi FRX01</name>
    <dbReference type="NCBI Taxonomy" id="1759528"/>
    <lineage>
        <taxon>Bacteria</taxon>
        <taxon>Bacillati</taxon>
        <taxon>Cyanobacteriota</taxon>
        <taxon>Cyanophyceae</taxon>
        <taxon>Oscillatoriophycideae</taxon>
        <taxon>Oscillatoriales</taxon>
        <taxon>Oscillatoriaceae</taxon>
        <taxon>Phormidium</taxon>
    </lineage>
</organism>
<proteinExistence type="predicted"/>
<gene>
    <name evidence="2" type="ORF">J0895_21635</name>
</gene>
<dbReference type="EMBL" id="JAFLQW010000569">
    <property type="protein sequence ID" value="MBO0351636.1"/>
    <property type="molecule type" value="Genomic_DNA"/>
</dbReference>
<comment type="caution">
    <text evidence="2">The sequence shown here is derived from an EMBL/GenBank/DDBJ whole genome shotgun (WGS) entry which is preliminary data.</text>
</comment>
<dbReference type="Proteomes" id="UP000664844">
    <property type="component" value="Unassembled WGS sequence"/>
</dbReference>
<sequence length="72" mass="8220">MVLSNWFEFILLTLFNATFCVLLPRVLTLNWSQIFSQIKGQSKRLSNMTGEDFSNPGLVSTLKTTSLHNQLQ</sequence>
<evidence type="ECO:0000313" key="3">
    <source>
        <dbReference type="Proteomes" id="UP000664844"/>
    </source>
</evidence>
<accession>A0ABS3FX08</accession>
<keyword evidence="1" id="KW-0812">Transmembrane</keyword>
<reference evidence="2 3" key="1">
    <citation type="submission" date="2021-03" db="EMBL/GenBank/DDBJ databases">
        <title>Metabolic Capacity of the Antarctic Cyanobacterium Phormidium pseudopriestleyi that Sustains Oxygenic Photosynthesis in the Presence of Hydrogen Sulfide.</title>
        <authorList>
            <person name="Lumian J.E."/>
            <person name="Jungblut A.D."/>
            <person name="Dillon M.L."/>
            <person name="Hawes I."/>
            <person name="Doran P.T."/>
            <person name="Mackey T.J."/>
            <person name="Dick G.J."/>
            <person name="Grettenberger C.L."/>
            <person name="Sumner D.Y."/>
        </authorList>
    </citation>
    <scope>NUCLEOTIDE SEQUENCE [LARGE SCALE GENOMIC DNA]</scope>
    <source>
        <strain evidence="2 3">FRX01</strain>
    </source>
</reference>
<protein>
    <submittedName>
        <fullName evidence="2">Uncharacterized protein</fullName>
    </submittedName>
</protein>
<evidence type="ECO:0000256" key="1">
    <source>
        <dbReference type="SAM" id="Phobius"/>
    </source>
</evidence>
<keyword evidence="1" id="KW-1133">Transmembrane helix</keyword>
<keyword evidence="3" id="KW-1185">Reference proteome</keyword>
<evidence type="ECO:0000313" key="2">
    <source>
        <dbReference type="EMBL" id="MBO0351636.1"/>
    </source>
</evidence>
<feature type="transmembrane region" description="Helical" evidence="1">
    <location>
        <begin position="6"/>
        <end position="27"/>
    </location>
</feature>
<name>A0ABS3FX08_9CYAN</name>